<evidence type="ECO:0000256" key="1">
    <source>
        <dbReference type="SAM" id="SignalP"/>
    </source>
</evidence>
<reference evidence="2 4" key="1">
    <citation type="submission" date="2016-08" db="EMBL/GenBank/DDBJ databases">
        <authorList>
            <person name="Seilhamer J.J."/>
        </authorList>
    </citation>
    <scope>NUCLEOTIDE SEQUENCE [LARGE SCALE GENOMIC DNA]</scope>
    <source>
        <strain evidence="2 4">CFBP2542</strain>
    </source>
</reference>
<dbReference type="OrthoDB" id="8929305at2"/>
<accession>A0A2S7DPV9</accession>
<dbReference type="AlphaFoldDB" id="A0A2S7DPV9"/>
<keyword evidence="1" id="KW-0732">Signal</keyword>
<dbReference type="Proteomes" id="UP001214201">
    <property type="component" value="Chromosome"/>
</dbReference>
<reference evidence="3 5" key="2">
    <citation type="submission" date="2021-08" db="EMBL/GenBank/DDBJ databases">
        <title>Genome sequences of Xanthomonas cucurbitae isolates from 5 Midwestern US states.</title>
        <authorList>
            <person name="Hind S.R."/>
        </authorList>
    </citation>
    <scope>NUCLEOTIDE SEQUENCE [LARGE SCALE GENOMIC DNA]</scope>
    <source>
        <strain evidence="3 5">OH_261</strain>
    </source>
</reference>
<evidence type="ECO:0000313" key="5">
    <source>
        <dbReference type="Proteomes" id="UP001214201"/>
    </source>
</evidence>
<dbReference type="EMBL" id="MDED01000022">
    <property type="protein sequence ID" value="PPU75865.1"/>
    <property type="molecule type" value="Genomic_DNA"/>
</dbReference>
<sequence>MRRSCLLVALVFVPALLFAQQPQPSNRAATAAAAQPAPAARTATAAAQPAAVAPALSPAQQAQVAKQDIEMTQAALRVAQMVDTDKAAAIWDGASRVAKTAVKRDAFVAQLGGERARLGAVVGRGQSSVTRVKYGPGAQVPEGLYVNVSFPTRFANAQQPVRELVSFRLDEDKTWRVAGYSLRTAVK</sequence>
<feature type="signal peptide" evidence="1">
    <location>
        <begin position="1"/>
        <end position="19"/>
    </location>
</feature>
<dbReference type="RefSeq" id="WP_104603934.1">
    <property type="nucleotide sequence ID" value="NZ_CP033326.1"/>
</dbReference>
<organism evidence="2 4">
    <name type="scientific">Xanthomonas cucurbitae</name>
    <dbReference type="NCBI Taxonomy" id="56453"/>
    <lineage>
        <taxon>Bacteria</taxon>
        <taxon>Pseudomonadati</taxon>
        <taxon>Pseudomonadota</taxon>
        <taxon>Gammaproteobacteria</taxon>
        <taxon>Lysobacterales</taxon>
        <taxon>Lysobacteraceae</taxon>
        <taxon>Xanthomonas</taxon>
    </lineage>
</organism>
<keyword evidence="5" id="KW-1185">Reference proteome</keyword>
<dbReference type="EMBL" id="CP082214">
    <property type="protein sequence ID" value="WDM70318.1"/>
    <property type="molecule type" value="Genomic_DNA"/>
</dbReference>
<evidence type="ECO:0000313" key="4">
    <source>
        <dbReference type="Proteomes" id="UP000239561"/>
    </source>
</evidence>
<feature type="chain" id="PRO_5044580164" evidence="1">
    <location>
        <begin position="20"/>
        <end position="187"/>
    </location>
</feature>
<name>A0A2S7DPV9_9XANT</name>
<protein>
    <submittedName>
        <fullName evidence="3">DUF4019 domain-containing protein</fullName>
    </submittedName>
</protein>
<gene>
    <name evidence="3" type="ORF">K6978_12830</name>
    <name evidence="2" type="ORF">XcuCFBP2542_12690</name>
</gene>
<dbReference type="Pfam" id="PF13211">
    <property type="entry name" value="DUF4019"/>
    <property type="match status" value="1"/>
</dbReference>
<proteinExistence type="predicted"/>
<dbReference type="Proteomes" id="UP000239561">
    <property type="component" value="Unassembled WGS sequence"/>
</dbReference>
<evidence type="ECO:0000313" key="3">
    <source>
        <dbReference type="EMBL" id="WDM70318.1"/>
    </source>
</evidence>
<evidence type="ECO:0000313" key="2">
    <source>
        <dbReference type="EMBL" id="PPU75865.1"/>
    </source>
</evidence>
<dbReference type="InterPro" id="IPR025091">
    <property type="entry name" value="DUF4019"/>
</dbReference>